<gene>
    <name evidence="2" type="ordered locus">Lbys_1122</name>
</gene>
<dbReference type="SUPFAM" id="SSF55729">
    <property type="entry name" value="Acyl-CoA N-acyltransferases (Nat)"/>
    <property type="match status" value="1"/>
</dbReference>
<evidence type="ECO:0000313" key="3">
    <source>
        <dbReference type="Proteomes" id="UP000007435"/>
    </source>
</evidence>
<feature type="domain" description="N-acetyltransferase" evidence="1">
    <location>
        <begin position="1"/>
        <end position="160"/>
    </location>
</feature>
<dbReference type="InterPro" id="IPR050276">
    <property type="entry name" value="MshD_Acetyltransferase"/>
</dbReference>
<dbReference type="InterPro" id="IPR016181">
    <property type="entry name" value="Acyl_CoA_acyltransferase"/>
</dbReference>
<dbReference type="InterPro" id="IPR000182">
    <property type="entry name" value="GNAT_dom"/>
</dbReference>
<dbReference type="OrthoDB" id="9800604at2"/>
<dbReference type="RefSeq" id="WP_013407894.1">
    <property type="nucleotide sequence ID" value="NC_014655.1"/>
</dbReference>
<proteinExistence type="predicted"/>
<dbReference type="eggNOG" id="COG0456">
    <property type="taxonomic scope" value="Bacteria"/>
</dbReference>
<dbReference type="CDD" id="cd04301">
    <property type="entry name" value="NAT_SF"/>
    <property type="match status" value="1"/>
</dbReference>
<dbReference type="Pfam" id="PF13673">
    <property type="entry name" value="Acetyltransf_10"/>
    <property type="match status" value="1"/>
</dbReference>
<evidence type="ECO:0000259" key="1">
    <source>
        <dbReference type="PROSITE" id="PS51186"/>
    </source>
</evidence>
<dbReference type="AlphaFoldDB" id="E4RTI7"/>
<dbReference type="STRING" id="649349.Lbys_1122"/>
<dbReference type="GO" id="GO:0016747">
    <property type="term" value="F:acyltransferase activity, transferring groups other than amino-acyl groups"/>
    <property type="evidence" value="ECO:0007669"/>
    <property type="project" value="InterPro"/>
</dbReference>
<evidence type="ECO:0000313" key="2">
    <source>
        <dbReference type="EMBL" id="ADQ16844.1"/>
    </source>
</evidence>
<dbReference type="PANTHER" id="PTHR43617:SF22">
    <property type="entry name" value="L-AMINO ACID N-ACETYLTRANSFERASE AAAT"/>
    <property type="match status" value="1"/>
</dbReference>
<dbReference type="KEGG" id="lby:Lbys_1122"/>
<organism evidence="2 3">
    <name type="scientific">Leadbetterella byssophila (strain DSM 17132 / JCM 16389 / KACC 11308 / NBRC 106382 / 4M15)</name>
    <dbReference type="NCBI Taxonomy" id="649349"/>
    <lineage>
        <taxon>Bacteria</taxon>
        <taxon>Pseudomonadati</taxon>
        <taxon>Bacteroidota</taxon>
        <taxon>Cytophagia</taxon>
        <taxon>Cytophagales</taxon>
        <taxon>Leadbetterellaceae</taxon>
        <taxon>Leadbetterella</taxon>
    </lineage>
</organism>
<reference evidence="2 3" key="2">
    <citation type="journal article" date="2011" name="Stand. Genomic Sci.">
        <title>Complete genome sequence of Leadbetterella byssophila type strain (4M15).</title>
        <authorList>
            <person name="Abt B."/>
            <person name="Teshima H."/>
            <person name="Lucas S."/>
            <person name="Lapidus A."/>
            <person name="Del Rio T.G."/>
            <person name="Nolan M."/>
            <person name="Tice H."/>
            <person name="Cheng J.F."/>
            <person name="Pitluck S."/>
            <person name="Liolios K."/>
            <person name="Pagani I."/>
            <person name="Ivanova N."/>
            <person name="Mavromatis K."/>
            <person name="Pati A."/>
            <person name="Tapia R."/>
            <person name="Han C."/>
            <person name="Goodwin L."/>
            <person name="Chen A."/>
            <person name="Palaniappan K."/>
            <person name="Land M."/>
            <person name="Hauser L."/>
            <person name="Chang Y.J."/>
            <person name="Jeffries C.D."/>
            <person name="Rohde M."/>
            <person name="Goker M."/>
            <person name="Tindall B.J."/>
            <person name="Detter J.C."/>
            <person name="Woyke T."/>
            <person name="Bristow J."/>
            <person name="Eisen J.A."/>
            <person name="Markowitz V."/>
            <person name="Hugenholtz P."/>
            <person name="Klenk H.P."/>
            <person name="Kyrpides N.C."/>
        </authorList>
    </citation>
    <scope>NUCLEOTIDE SEQUENCE [LARGE SCALE GENOMIC DNA]</scope>
    <source>
        <strain evidence="3">DSM 17132 / JCM 16389 / KACC 11308 / NBRC 106382 / 4M15</strain>
    </source>
</reference>
<dbReference type="Proteomes" id="UP000007435">
    <property type="component" value="Chromosome"/>
</dbReference>
<name>E4RTI7_LEAB4</name>
<keyword evidence="3" id="KW-1185">Reference proteome</keyword>
<dbReference type="EMBL" id="CP002305">
    <property type="protein sequence ID" value="ADQ16844.1"/>
    <property type="molecule type" value="Genomic_DNA"/>
</dbReference>
<sequence length="164" mass="18997">MKTAHVQDIPFLQDLARRAWEVTYSPILERDQLNYMLGLFYSHEVLAQQITSGEQIYLIDDEGKGFISYQMNYPEVQKCKIHKLYLDPDQKGKGLGTAMIQEVVSRCQKEGMRELLLNVNKYNSAKVFYEKVGFVVKDEVVIDIGRGYIMDDYVMAYKNLTPPL</sequence>
<dbReference type="PROSITE" id="PS51186">
    <property type="entry name" value="GNAT"/>
    <property type="match status" value="1"/>
</dbReference>
<dbReference type="Gene3D" id="3.40.630.30">
    <property type="match status" value="1"/>
</dbReference>
<protein>
    <submittedName>
        <fullName evidence="2">GCN5-related N-acetyltransferase</fullName>
    </submittedName>
</protein>
<reference key="1">
    <citation type="submission" date="2010-11" db="EMBL/GenBank/DDBJ databases">
        <title>The complete genome of Leadbetterella byssophila DSM 17132.</title>
        <authorList>
            <consortium name="US DOE Joint Genome Institute (JGI-PGF)"/>
            <person name="Lucas S."/>
            <person name="Copeland A."/>
            <person name="Lapidus A."/>
            <person name="Glavina del Rio T."/>
            <person name="Dalin E."/>
            <person name="Tice H."/>
            <person name="Bruce D."/>
            <person name="Goodwin L."/>
            <person name="Pitluck S."/>
            <person name="Kyrpides N."/>
            <person name="Mavromatis K."/>
            <person name="Ivanova N."/>
            <person name="Teshima H."/>
            <person name="Brettin T."/>
            <person name="Detter J.C."/>
            <person name="Han C."/>
            <person name="Tapia R."/>
            <person name="Land M."/>
            <person name="Hauser L."/>
            <person name="Markowitz V."/>
            <person name="Cheng J.-F."/>
            <person name="Hugenholtz P."/>
            <person name="Woyke T."/>
            <person name="Wu D."/>
            <person name="Tindall B."/>
            <person name="Pomrenke H.G."/>
            <person name="Brambilla E."/>
            <person name="Klenk H.-P."/>
            <person name="Eisen J.A."/>
        </authorList>
    </citation>
    <scope>NUCLEOTIDE SEQUENCE [LARGE SCALE GENOMIC DNA]</scope>
    <source>
        <strain>DSM 17132</strain>
    </source>
</reference>
<dbReference type="HOGENOM" id="CLU_013985_18_4_10"/>
<dbReference type="PANTHER" id="PTHR43617">
    <property type="entry name" value="L-AMINO ACID N-ACETYLTRANSFERASE"/>
    <property type="match status" value="1"/>
</dbReference>
<accession>E4RTI7</accession>